<dbReference type="InterPro" id="IPR052701">
    <property type="entry name" value="GAG_Ulvan_Degrading_Sulfatases"/>
</dbReference>
<evidence type="ECO:0000313" key="4">
    <source>
        <dbReference type="EMBL" id="MEE6186957.1"/>
    </source>
</evidence>
<evidence type="ECO:0000256" key="2">
    <source>
        <dbReference type="SAM" id="SignalP"/>
    </source>
</evidence>
<dbReference type="Pfam" id="PF00884">
    <property type="entry name" value="Sulfatase"/>
    <property type="match status" value="1"/>
</dbReference>
<protein>
    <submittedName>
        <fullName evidence="4">Sulfatase</fullName>
    </submittedName>
</protein>
<feature type="signal peptide" evidence="2">
    <location>
        <begin position="1"/>
        <end position="23"/>
    </location>
</feature>
<dbReference type="PANTHER" id="PTHR43751">
    <property type="entry name" value="SULFATASE"/>
    <property type="match status" value="1"/>
</dbReference>
<dbReference type="PANTHER" id="PTHR43751:SF1">
    <property type="entry name" value="SULFATASE ATSG-RELATED"/>
    <property type="match status" value="1"/>
</dbReference>
<comment type="caution">
    <text evidence="4">The sequence shown here is derived from an EMBL/GenBank/DDBJ whole genome shotgun (WGS) entry which is preliminary data.</text>
</comment>
<dbReference type="RefSeq" id="WP_330974366.1">
    <property type="nucleotide sequence ID" value="NZ_JAZGLY010000003.1"/>
</dbReference>
<dbReference type="Gene3D" id="3.40.720.10">
    <property type="entry name" value="Alkaline Phosphatase, subunit A"/>
    <property type="match status" value="1"/>
</dbReference>
<keyword evidence="5" id="KW-1185">Reference proteome</keyword>
<dbReference type="InterPro" id="IPR017850">
    <property type="entry name" value="Alkaline_phosphatase_core_sf"/>
</dbReference>
<proteinExistence type="predicted"/>
<accession>A0ABU7RG39</accession>
<dbReference type="SUPFAM" id="SSF53649">
    <property type="entry name" value="Alkaline phosphatase-like"/>
    <property type="match status" value="1"/>
</dbReference>
<dbReference type="EMBL" id="JAZGLY010000003">
    <property type="protein sequence ID" value="MEE6186957.1"/>
    <property type="molecule type" value="Genomic_DNA"/>
</dbReference>
<feature type="compositionally biased region" description="Basic and acidic residues" evidence="1">
    <location>
        <begin position="450"/>
        <end position="461"/>
    </location>
</feature>
<evidence type="ECO:0000313" key="5">
    <source>
        <dbReference type="Proteomes" id="UP001357452"/>
    </source>
</evidence>
<reference evidence="4 5" key="1">
    <citation type="submission" date="2024-01" db="EMBL/GenBank/DDBJ databases">
        <title>Niabella digestum sp. nov., isolated from waste digestion system.</title>
        <authorList>
            <person name="Zhang L."/>
        </authorList>
    </citation>
    <scope>NUCLEOTIDE SEQUENCE [LARGE SCALE GENOMIC DNA]</scope>
    <source>
        <strain evidence="4 5">A18</strain>
    </source>
</reference>
<gene>
    <name evidence="4" type="ORF">V2H41_06695</name>
</gene>
<name>A0ABU7RG39_9BACT</name>
<organism evidence="4 5">
    <name type="scientific">Niabella digestorum</name>
    <dbReference type="NCBI Taxonomy" id="3117701"/>
    <lineage>
        <taxon>Bacteria</taxon>
        <taxon>Pseudomonadati</taxon>
        <taxon>Bacteroidota</taxon>
        <taxon>Chitinophagia</taxon>
        <taxon>Chitinophagales</taxon>
        <taxon>Chitinophagaceae</taxon>
        <taxon>Niabella</taxon>
    </lineage>
</organism>
<evidence type="ECO:0000259" key="3">
    <source>
        <dbReference type="Pfam" id="PF00884"/>
    </source>
</evidence>
<dbReference type="Proteomes" id="UP001357452">
    <property type="component" value="Unassembled WGS sequence"/>
</dbReference>
<feature type="region of interest" description="Disordered" evidence="1">
    <location>
        <begin position="450"/>
        <end position="474"/>
    </location>
</feature>
<feature type="domain" description="Sulfatase N-terminal" evidence="3">
    <location>
        <begin position="36"/>
        <end position="308"/>
    </location>
</feature>
<keyword evidence="2" id="KW-0732">Signal</keyword>
<dbReference type="InterPro" id="IPR000917">
    <property type="entry name" value="Sulfatase_N"/>
</dbReference>
<sequence>MFHIKIASRLLLAAILLTMHAFAGPGPSKANPNKRPNIVIIMADDLDSRQLSCYGGTNLKTTNIDRLAAQGMKFNSIIASEAMCIPIRASLFTGLYPARHGAYQNHKQVHNHLKSVVHYLRDNGYRVGLTGKNHMTKPVSVFPFDIIPGFEPNCVSPTDEYFLDSIRAYIQKPEPYCLFVMSINPHAPWTVGDPSEFDPAKLKLPKHWVDTELTRKHFTKYLAEVRRLDNQVGDVVNLVKETGGEDNTIIIFLGEQGAQFPGAKWNLYDEGQKSSMIVKWPGVIKPGSESHAIVQYEDITPTLIDIVGGKPVKGLDGLSFKDVLLGKKADHRDVAFGIHNNIPEGPAYPIRSIRDHQYKLILNLTPDSTYHIKYMMNTERKDLAWTTWVAKAETDGYAKRLVKRISNRPAVELYDVVNDPYEIENLADKPQYQPLIKKYEARLRKWMQEQGDKGVDMDKPFPRNNQNANKKKKQ</sequence>
<evidence type="ECO:0000256" key="1">
    <source>
        <dbReference type="SAM" id="MobiDB-lite"/>
    </source>
</evidence>
<dbReference type="CDD" id="cd16027">
    <property type="entry name" value="SGSH"/>
    <property type="match status" value="1"/>
</dbReference>
<feature type="chain" id="PRO_5046512625" evidence="2">
    <location>
        <begin position="24"/>
        <end position="474"/>
    </location>
</feature>